<name>A0ABW7VUR5_9NOCA</name>
<dbReference type="EMBL" id="JBIRYL010000001">
    <property type="protein sequence ID" value="MFI2229218.1"/>
    <property type="molecule type" value="Genomic_DNA"/>
</dbReference>
<protein>
    <recommendedName>
        <fullName evidence="3">Transcription regulator AsnC/Lrp ligand binding domain-containing protein</fullName>
    </recommendedName>
</protein>
<gene>
    <name evidence="1" type="ORF">ACH49Z_05145</name>
</gene>
<dbReference type="RefSeq" id="WP_397059946.1">
    <property type="nucleotide sequence ID" value="NZ_JBIRYL010000001.1"/>
</dbReference>
<dbReference type="Proteomes" id="UP001611494">
    <property type="component" value="Unassembled WGS sequence"/>
</dbReference>
<evidence type="ECO:0000313" key="2">
    <source>
        <dbReference type="Proteomes" id="UP001611494"/>
    </source>
</evidence>
<organism evidence="1 2">
    <name type="scientific">Nocardia testacea</name>
    <dbReference type="NCBI Taxonomy" id="248551"/>
    <lineage>
        <taxon>Bacteria</taxon>
        <taxon>Bacillati</taxon>
        <taxon>Actinomycetota</taxon>
        <taxon>Actinomycetes</taxon>
        <taxon>Mycobacteriales</taxon>
        <taxon>Nocardiaceae</taxon>
        <taxon>Nocardia</taxon>
    </lineage>
</organism>
<evidence type="ECO:0000313" key="1">
    <source>
        <dbReference type="EMBL" id="MFI2229218.1"/>
    </source>
</evidence>
<proteinExistence type="predicted"/>
<evidence type="ECO:0008006" key="3">
    <source>
        <dbReference type="Google" id="ProtNLM"/>
    </source>
</evidence>
<keyword evidence="2" id="KW-1185">Reference proteome</keyword>
<reference evidence="1 2" key="1">
    <citation type="submission" date="2024-10" db="EMBL/GenBank/DDBJ databases">
        <title>The Natural Products Discovery Center: Release of the First 8490 Sequenced Strains for Exploring Actinobacteria Biosynthetic Diversity.</title>
        <authorList>
            <person name="Kalkreuter E."/>
            <person name="Kautsar S.A."/>
            <person name="Yang D."/>
            <person name="Bader C.D."/>
            <person name="Teijaro C.N."/>
            <person name="Fluegel L."/>
            <person name="Davis C.M."/>
            <person name="Simpson J.R."/>
            <person name="Lauterbach L."/>
            <person name="Steele A.D."/>
            <person name="Gui C."/>
            <person name="Meng S."/>
            <person name="Li G."/>
            <person name="Viehrig K."/>
            <person name="Ye F."/>
            <person name="Su P."/>
            <person name="Kiefer A.F."/>
            <person name="Nichols A."/>
            <person name="Cepeda A.J."/>
            <person name="Yan W."/>
            <person name="Fan B."/>
            <person name="Jiang Y."/>
            <person name="Adhikari A."/>
            <person name="Zheng C.-J."/>
            <person name="Schuster L."/>
            <person name="Cowan T.M."/>
            <person name="Smanski M.J."/>
            <person name="Chevrette M.G."/>
            <person name="De Carvalho L.P.S."/>
            <person name="Shen B."/>
        </authorList>
    </citation>
    <scope>NUCLEOTIDE SEQUENCE [LARGE SCALE GENOMIC DNA]</scope>
    <source>
        <strain evidence="1 2">NPDC019377</strain>
    </source>
</reference>
<comment type="caution">
    <text evidence="1">The sequence shown here is derived from an EMBL/GenBank/DDBJ whole genome shotgun (WGS) entry which is preliminary data.</text>
</comment>
<accession>A0ABW7VUR5</accession>
<sequence length="73" mass="7537">MVASGVGDYNILMAAWLRSLGDIGRMEAAIEAKLPGAVIADRSVVLRTVEHAGHLLDPPGNATAADRVAPAES</sequence>